<evidence type="ECO:0000259" key="2">
    <source>
        <dbReference type="Pfam" id="PF16201"/>
    </source>
</evidence>
<comment type="caution">
    <text evidence="3">The sequence shown here is derived from an EMBL/GenBank/DDBJ whole genome shotgun (WGS) entry which is preliminary data.</text>
</comment>
<proteinExistence type="predicted"/>
<feature type="domain" description="URB1 N-terminal" evidence="1">
    <location>
        <begin position="2"/>
        <end position="82"/>
    </location>
</feature>
<dbReference type="AlphaFoldDB" id="A0AAE1T8N4"/>
<reference evidence="3" key="1">
    <citation type="submission" date="2020-06" db="EMBL/GenBank/DDBJ databases">
        <authorList>
            <person name="Li T."/>
            <person name="Hu X."/>
            <person name="Zhang T."/>
            <person name="Song X."/>
            <person name="Zhang H."/>
            <person name="Dai N."/>
            <person name="Sheng W."/>
            <person name="Hou X."/>
            <person name="Wei L."/>
        </authorList>
    </citation>
    <scope>NUCLEOTIDE SEQUENCE</scope>
    <source>
        <strain evidence="3">K16</strain>
        <tissue evidence="3">Leaf</tissue>
    </source>
</reference>
<sequence length="636" mass="69912">MILSGVLRGLGDDDEETVVYVLSILRDRLLVPESLVPPGLRSVLFRSVTLEQLVSISGKDDFGGAAELAHNVLLLVCTDPVNEIDARFGAASKSTPWESKASFGFNEEIEGNRGCLPQEPGYVHSIVCSFVQFVMPSCWFAAISLAADVVSSVSDGLSCSFLDKPSAFNNLSRDGGIMESGGEQQSENGVDILIFIKDLWGLHQTHIDPTDGNTYFTQRYLSRFKSIIQTHKGTSLCLGKASMLSTVIVSFLCDAVSTTGNNLYKYMESLKHYIYDSGCGKGDTIIPKSFWSSSVSFRADRLWMLRLLYAGVNTEDDAQIYVENSIFEILMSFYSSPLSDNDSKDILNLVLTKDTVRLNYANIDLNAEDITEEEDISTTFYIVRGGFVSAYEAVEVCSKTRCNSAAFLVLQAVLMSTPPASIFRMDQGKLLKFLRWTVTTAIQSKPTKVSEAEDSDYHLMAVSEKKTPEDSLVSKLLRWLTSSVILRKISCKLSKLNNNSFLERQNLDSLQSLLEYCEPGFGEDAGCDCEDVLAASIFYLLQMLGLSHTLLPTAVSALCLLLFSDPPSESEFSVGLGISLPLLCSKIHCPAEANPAWRWLYSILLKMENNRVGGPSLAGQNFGSIDLALVKHITGV</sequence>
<gene>
    <name evidence="3" type="ORF">Sango_2765100</name>
</gene>
<protein>
    <submittedName>
        <fullName evidence="3">Uncharacterized protein</fullName>
    </submittedName>
</protein>
<dbReference type="PANTHER" id="PTHR13500:SF0">
    <property type="entry name" value="NUCLEOLAR PRE-RIBOSOMAL-ASSOCIATED PROTEIN 1"/>
    <property type="match status" value="1"/>
</dbReference>
<dbReference type="GO" id="GO:0005730">
    <property type="term" value="C:nucleolus"/>
    <property type="evidence" value="ECO:0007669"/>
    <property type="project" value="TreeGrafter"/>
</dbReference>
<accession>A0AAE1T8N4</accession>
<keyword evidence="4" id="KW-1185">Reference proteome</keyword>
<evidence type="ECO:0000313" key="4">
    <source>
        <dbReference type="Proteomes" id="UP001289374"/>
    </source>
</evidence>
<dbReference type="Proteomes" id="UP001289374">
    <property type="component" value="Unassembled WGS sequence"/>
</dbReference>
<name>A0AAE1T8N4_9LAMI</name>
<evidence type="ECO:0000259" key="1">
    <source>
        <dbReference type="Pfam" id="PF11707"/>
    </source>
</evidence>
<dbReference type="PANTHER" id="PTHR13500">
    <property type="entry name" value="NUCLEOLAR PRERIBOSOMAL-ASSOCIATED PROTEIN 1"/>
    <property type="match status" value="1"/>
</dbReference>
<dbReference type="Pfam" id="PF11707">
    <property type="entry name" value="Npa1"/>
    <property type="match status" value="1"/>
</dbReference>
<dbReference type="GO" id="GO:0000466">
    <property type="term" value="P:maturation of 5.8S rRNA from tricistronic rRNA transcript (SSU-rRNA, 5.8S rRNA, LSU-rRNA)"/>
    <property type="evidence" value="ECO:0007669"/>
    <property type="project" value="TreeGrafter"/>
</dbReference>
<feature type="domain" description="URB1 C-terminal" evidence="2">
    <location>
        <begin position="221"/>
        <end position="351"/>
    </location>
</feature>
<dbReference type="Pfam" id="PF16201">
    <property type="entry name" value="NopRA1"/>
    <property type="match status" value="1"/>
</dbReference>
<dbReference type="EMBL" id="JACGWL010000551">
    <property type="protein sequence ID" value="KAK4383551.1"/>
    <property type="molecule type" value="Genomic_DNA"/>
</dbReference>
<dbReference type="GO" id="GO:0000463">
    <property type="term" value="P:maturation of LSU-rRNA from tricistronic rRNA transcript (SSU-rRNA, 5.8S rRNA, LSU-rRNA)"/>
    <property type="evidence" value="ECO:0007669"/>
    <property type="project" value="TreeGrafter"/>
</dbReference>
<dbReference type="InterPro" id="IPR032436">
    <property type="entry name" value="URB1_C"/>
</dbReference>
<dbReference type="InterPro" id="IPR021714">
    <property type="entry name" value="URB1_N"/>
</dbReference>
<organism evidence="3 4">
    <name type="scientific">Sesamum angolense</name>
    <dbReference type="NCBI Taxonomy" id="2727404"/>
    <lineage>
        <taxon>Eukaryota</taxon>
        <taxon>Viridiplantae</taxon>
        <taxon>Streptophyta</taxon>
        <taxon>Embryophyta</taxon>
        <taxon>Tracheophyta</taxon>
        <taxon>Spermatophyta</taxon>
        <taxon>Magnoliopsida</taxon>
        <taxon>eudicotyledons</taxon>
        <taxon>Gunneridae</taxon>
        <taxon>Pentapetalae</taxon>
        <taxon>asterids</taxon>
        <taxon>lamiids</taxon>
        <taxon>Lamiales</taxon>
        <taxon>Pedaliaceae</taxon>
        <taxon>Sesamum</taxon>
    </lineage>
</organism>
<dbReference type="InterPro" id="IPR039844">
    <property type="entry name" value="URB1"/>
</dbReference>
<evidence type="ECO:0000313" key="3">
    <source>
        <dbReference type="EMBL" id="KAK4383551.1"/>
    </source>
</evidence>
<reference evidence="3" key="2">
    <citation type="journal article" date="2024" name="Plant">
        <title>Genomic evolution and insights into agronomic trait innovations of Sesamum species.</title>
        <authorList>
            <person name="Miao H."/>
            <person name="Wang L."/>
            <person name="Qu L."/>
            <person name="Liu H."/>
            <person name="Sun Y."/>
            <person name="Le M."/>
            <person name="Wang Q."/>
            <person name="Wei S."/>
            <person name="Zheng Y."/>
            <person name="Lin W."/>
            <person name="Duan Y."/>
            <person name="Cao H."/>
            <person name="Xiong S."/>
            <person name="Wang X."/>
            <person name="Wei L."/>
            <person name="Li C."/>
            <person name="Ma Q."/>
            <person name="Ju M."/>
            <person name="Zhao R."/>
            <person name="Li G."/>
            <person name="Mu C."/>
            <person name="Tian Q."/>
            <person name="Mei H."/>
            <person name="Zhang T."/>
            <person name="Gao T."/>
            <person name="Zhang H."/>
        </authorList>
    </citation>
    <scope>NUCLEOTIDE SEQUENCE</scope>
    <source>
        <strain evidence="3">K16</strain>
    </source>
</reference>